<keyword evidence="2" id="KW-1185">Reference proteome</keyword>
<dbReference type="EMBL" id="CP066744">
    <property type="protein sequence ID" value="QQK06932.1"/>
    <property type="molecule type" value="Genomic_DNA"/>
</dbReference>
<organism evidence="1 2">
    <name type="scientific">Miniphocaeibacter halophilus</name>
    <dbReference type="NCBI Taxonomy" id="2931922"/>
    <lineage>
        <taxon>Bacteria</taxon>
        <taxon>Bacillati</taxon>
        <taxon>Bacillota</taxon>
        <taxon>Tissierellia</taxon>
        <taxon>Tissierellales</taxon>
        <taxon>Peptoniphilaceae</taxon>
        <taxon>Miniphocaeibacter</taxon>
    </lineage>
</organism>
<dbReference type="Proteomes" id="UP000595814">
    <property type="component" value="Chromosome"/>
</dbReference>
<accession>A0AC61MN05</accession>
<sequence length="565" mass="67143">MLKFKDYEYIRPDFEKIEEEMNILIDKFENASTFEEQSKYFENIMKIMSNVSTMGTLMHIRYSINTKDEFYEKEREFFDENGPKFDNVINKFDKAVVKSKFRPELEEKWGKQLFTLTDMSLEVFSEEIIEDLIEENKTVNEYSKLIASAEIEFEGEKRNLSQMLPFRTSKDREMRKKAENAYLNFFEENEDKFDDIYDRLVKIRTKIAKKLGYENYIELGYKRMNRSDYGPEDVKNYRKQIYESVVPLVVDIKERQRKRLGLYSLKNYDEGFKFLSGNPKPQGDPEWIIENGKKMYSELSPETEEFFNFMLDRELLDLVSKEGKMSGGYCTFIDDYKSPFIFSNFNGTSGDVDVLTHEAGHAFQTYRSKDLGIPAYSFPTYEAAEIHSMSMEFITYPWMELFFKDDTEKYKFSHLAGTLEFLPYGVAVDEFQHFVYGNPNVTPAARKAKWREIEKKYMPFKDYSESEFLERGGFWFRQGHIFERPFYYIDYTLAQVCAFQFFNKFNEDRKKAWKDYLRLCDAGGSKSFLELLKLANLKNPFNDGVIEETIKPLKERLNSIDDSKF</sequence>
<evidence type="ECO:0000313" key="2">
    <source>
        <dbReference type="Proteomes" id="UP000595814"/>
    </source>
</evidence>
<name>A0AC61MN05_9FIRM</name>
<proteinExistence type="predicted"/>
<protein>
    <submittedName>
        <fullName evidence="1">M3 family oligoendopeptidase</fullName>
    </submittedName>
</protein>
<reference evidence="1 2" key="1">
    <citation type="journal article" date="2022" name="Int. J. Syst. Evol. Microbiol.">
        <title>Miniphocaeibacter halophilus sp. nov., an ammonium-tolerant acetate-producing bacterium isolated from a biogas system.</title>
        <authorList>
            <person name="Schnurer A."/>
            <person name="Singh A."/>
            <person name="Bi S."/>
            <person name="Qiao W."/>
            <person name="Westerholm M."/>
        </authorList>
    </citation>
    <scope>NUCLEOTIDE SEQUENCE [LARGE SCALE GENOMIC DNA]</scope>
    <source>
        <strain evidence="1 2">AMB_01</strain>
    </source>
</reference>
<evidence type="ECO:0000313" key="1">
    <source>
        <dbReference type="EMBL" id="QQK06932.1"/>
    </source>
</evidence>
<gene>
    <name evidence="1" type="ORF">JFY71_06170</name>
</gene>